<evidence type="ECO:0000313" key="2">
    <source>
        <dbReference type="Proteomes" id="UP000805193"/>
    </source>
</evidence>
<protein>
    <submittedName>
        <fullName evidence="1">Uncharacterized protein</fullName>
    </submittedName>
</protein>
<keyword evidence="2" id="KW-1185">Reference proteome</keyword>
<accession>A0AC60QX48</accession>
<organism evidence="1 2">
    <name type="scientific">Ixodes persulcatus</name>
    <name type="common">Taiga tick</name>
    <dbReference type="NCBI Taxonomy" id="34615"/>
    <lineage>
        <taxon>Eukaryota</taxon>
        <taxon>Metazoa</taxon>
        <taxon>Ecdysozoa</taxon>
        <taxon>Arthropoda</taxon>
        <taxon>Chelicerata</taxon>
        <taxon>Arachnida</taxon>
        <taxon>Acari</taxon>
        <taxon>Parasitiformes</taxon>
        <taxon>Ixodida</taxon>
        <taxon>Ixodoidea</taxon>
        <taxon>Ixodidae</taxon>
        <taxon>Ixodinae</taxon>
        <taxon>Ixodes</taxon>
    </lineage>
</organism>
<comment type="caution">
    <text evidence="1">The sequence shown here is derived from an EMBL/GenBank/DDBJ whole genome shotgun (WGS) entry which is preliminary data.</text>
</comment>
<reference evidence="1 2" key="1">
    <citation type="journal article" date="2020" name="Cell">
        <title>Large-Scale Comparative Analyses of Tick Genomes Elucidate Their Genetic Diversity and Vector Capacities.</title>
        <authorList>
            <consortium name="Tick Genome and Microbiome Consortium (TIGMIC)"/>
            <person name="Jia N."/>
            <person name="Wang J."/>
            <person name="Shi W."/>
            <person name="Du L."/>
            <person name="Sun Y."/>
            <person name="Zhan W."/>
            <person name="Jiang J.F."/>
            <person name="Wang Q."/>
            <person name="Zhang B."/>
            <person name="Ji P."/>
            <person name="Bell-Sakyi L."/>
            <person name="Cui X.M."/>
            <person name="Yuan T.T."/>
            <person name="Jiang B.G."/>
            <person name="Yang W.F."/>
            <person name="Lam T.T."/>
            <person name="Chang Q.C."/>
            <person name="Ding S.J."/>
            <person name="Wang X.J."/>
            <person name="Zhu J.G."/>
            <person name="Ruan X.D."/>
            <person name="Zhao L."/>
            <person name="Wei J.T."/>
            <person name="Ye R.Z."/>
            <person name="Que T.C."/>
            <person name="Du C.H."/>
            <person name="Zhou Y.H."/>
            <person name="Cheng J.X."/>
            <person name="Dai P.F."/>
            <person name="Guo W.B."/>
            <person name="Han X.H."/>
            <person name="Huang E.J."/>
            <person name="Li L.F."/>
            <person name="Wei W."/>
            <person name="Gao Y.C."/>
            <person name="Liu J.Z."/>
            <person name="Shao H.Z."/>
            <person name="Wang X."/>
            <person name="Wang C.C."/>
            <person name="Yang T.C."/>
            <person name="Huo Q.B."/>
            <person name="Li W."/>
            <person name="Chen H.Y."/>
            <person name="Chen S.E."/>
            <person name="Zhou L.G."/>
            <person name="Ni X.B."/>
            <person name="Tian J.H."/>
            <person name="Sheng Y."/>
            <person name="Liu T."/>
            <person name="Pan Y.S."/>
            <person name="Xia L.Y."/>
            <person name="Li J."/>
            <person name="Zhao F."/>
            <person name="Cao W.C."/>
        </authorList>
    </citation>
    <scope>NUCLEOTIDE SEQUENCE [LARGE SCALE GENOMIC DNA]</scope>
    <source>
        <strain evidence="1">Iper-2018</strain>
    </source>
</reference>
<sequence>MTTMKPSRENGVEQWFSTINVSRTPCGSAEMMEDTVRGEGRGKCSSTISDGKWGGSSSLGDSSQSQLRRKDYGTPSNPALLDMVKVMAFALGEGKVAVHCHAGLGRTGLLISCYLVYALRCRPNDAIRYVRLKRHGSVQTQAQIGCVQKFAQFLLPLFIVYPVVQTNRRPSKSDKYRPAKAVDFTLSHYLLKQRQVLHGLEGRHLKYIPKVESKLRLHRITSQIRQYEPLIDALSPQAATEVRDIVLSLLGDTPYDTLKEARQRRLQLLLSAEELGDRRPSQFLRHLQHLLGDKAASIDTA</sequence>
<gene>
    <name evidence="1" type="ORF">HPB47_014731</name>
</gene>
<evidence type="ECO:0000313" key="1">
    <source>
        <dbReference type="EMBL" id="KAG0443599.1"/>
    </source>
</evidence>
<dbReference type="EMBL" id="JABSTQ010003160">
    <property type="protein sequence ID" value="KAG0443599.1"/>
    <property type="molecule type" value="Genomic_DNA"/>
</dbReference>
<dbReference type="Proteomes" id="UP000805193">
    <property type="component" value="Unassembled WGS sequence"/>
</dbReference>
<name>A0AC60QX48_IXOPE</name>
<proteinExistence type="predicted"/>
<feature type="non-terminal residue" evidence="1">
    <location>
        <position position="301"/>
    </location>
</feature>